<keyword evidence="1" id="KW-0479">Metal-binding</keyword>
<feature type="compositionally biased region" description="Polar residues" evidence="2">
    <location>
        <begin position="83"/>
        <end position="93"/>
    </location>
</feature>
<gene>
    <name evidence="4" type="ORF">DAEQUDRAFT_734084</name>
</gene>
<protein>
    <submittedName>
        <fullName evidence="4">ArfGap-domain-containing protein</fullName>
    </submittedName>
</protein>
<dbReference type="EMBL" id="KV429216">
    <property type="protein sequence ID" value="KZT63209.1"/>
    <property type="molecule type" value="Genomic_DNA"/>
</dbReference>
<dbReference type="GO" id="GO:0005096">
    <property type="term" value="F:GTPase activator activity"/>
    <property type="evidence" value="ECO:0007669"/>
    <property type="project" value="InterPro"/>
</dbReference>
<organism evidence="4 5">
    <name type="scientific">Daedalea quercina L-15889</name>
    <dbReference type="NCBI Taxonomy" id="1314783"/>
    <lineage>
        <taxon>Eukaryota</taxon>
        <taxon>Fungi</taxon>
        <taxon>Dikarya</taxon>
        <taxon>Basidiomycota</taxon>
        <taxon>Agaricomycotina</taxon>
        <taxon>Agaricomycetes</taxon>
        <taxon>Polyporales</taxon>
        <taxon>Fomitopsis</taxon>
    </lineage>
</organism>
<feature type="domain" description="Arf-GAP" evidence="3">
    <location>
        <begin position="10"/>
        <end position="133"/>
    </location>
</feature>
<feature type="region of interest" description="Disordered" evidence="2">
    <location>
        <begin position="334"/>
        <end position="375"/>
    </location>
</feature>
<evidence type="ECO:0000256" key="2">
    <source>
        <dbReference type="SAM" id="MobiDB-lite"/>
    </source>
</evidence>
<feature type="compositionally biased region" description="Polar residues" evidence="2">
    <location>
        <begin position="408"/>
        <end position="425"/>
    </location>
</feature>
<dbReference type="GO" id="GO:0005737">
    <property type="term" value="C:cytoplasm"/>
    <property type="evidence" value="ECO:0007669"/>
    <property type="project" value="TreeGrafter"/>
</dbReference>
<dbReference type="SMART" id="SM00105">
    <property type="entry name" value="ArfGap"/>
    <property type="match status" value="1"/>
</dbReference>
<feature type="region of interest" description="Disordered" evidence="2">
    <location>
        <begin position="253"/>
        <end position="317"/>
    </location>
</feature>
<dbReference type="InterPro" id="IPR001164">
    <property type="entry name" value="ArfGAP_dom"/>
</dbReference>
<dbReference type="PROSITE" id="PS50115">
    <property type="entry name" value="ARFGAP"/>
    <property type="match status" value="1"/>
</dbReference>
<dbReference type="Pfam" id="PF01412">
    <property type="entry name" value="ArfGap"/>
    <property type="match status" value="1"/>
</dbReference>
<dbReference type="AlphaFoldDB" id="A0A165KJ95"/>
<dbReference type="Proteomes" id="UP000076727">
    <property type="component" value="Unassembled WGS sequence"/>
</dbReference>
<evidence type="ECO:0000313" key="4">
    <source>
        <dbReference type="EMBL" id="KZT63209.1"/>
    </source>
</evidence>
<name>A0A165KJ95_9APHY</name>
<evidence type="ECO:0000256" key="1">
    <source>
        <dbReference type="PROSITE-ProRule" id="PRU00288"/>
    </source>
</evidence>
<dbReference type="OrthoDB" id="10266696at2759"/>
<dbReference type="SUPFAM" id="SSF57863">
    <property type="entry name" value="ArfGap/RecO-like zinc finger"/>
    <property type="match status" value="1"/>
</dbReference>
<dbReference type="InterPro" id="IPR051718">
    <property type="entry name" value="ARF_GTPase-activating"/>
</dbReference>
<evidence type="ECO:0000259" key="3">
    <source>
        <dbReference type="PROSITE" id="PS50115"/>
    </source>
</evidence>
<keyword evidence="1" id="KW-0862">Zinc</keyword>
<dbReference type="CDD" id="cd08204">
    <property type="entry name" value="ArfGap"/>
    <property type="match status" value="1"/>
</dbReference>
<proteinExistence type="predicted"/>
<keyword evidence="1" id="KW-0863">Zinc-finger</keyword>
<dbReference type="PANTHER" id="PTHR45705:SF1">
    <property type="entry name" value="FI20236P1"/>
    <property type="match status" value="1"/>
</dbReference>
<dbReference type="PANTHER" id="PTHR45705">
    <property type="entry name" value="FI20236P1"/>
    <property type="match status" value="1"/>
</dbReference>
<feature type="compositionally biased region" description="Low complexity" evidence="2">
    <location>
        <begin position="253"/>
        <end position="305"/>
    </location>
</feature>
<feature type="compositionally biased region" description="Polar residues" evidence="2">
    <location>
        <begin position="338"/>
        <end position="352"/>
    </location>
</feature>
<feature type="compositionally biased region" description="Polar residues" evidence="2">
    <location>
        <begin position="452"/>
        <end position="461"/>
    </location>
</feature>
<keyword evidence="5" id="KW-1185">Reference proteome</keyword>
<sequence length="515" mass="54651">MNKIAAERNQRTLLELANMPGNDVCADCKARNPRWASHNLGIFICMNCASIHRKMGTHISKVKSLTMDTWTREQVEHMKNTGNVKCNSYYNPNETRHPPPTNMVDSERDSDLEKYIRSKYEFKSFINRAAAAAALLGPSKSLNRLSPGPQARSQTVLTTATNSTPSAPPPVPPKNPSPAPPPVTAASSTPAQLTTATPSTFSPPSFRSVSQPVSSSPTTFTSQTSFASGIKTQSPSVAQQSSTWAALASLQSPSSSVQPSFTPSQSLQSQTQQTNTPSFSMSPNPFSGLSASPSSPFPSSVSSISTRAGQDGVPRSASLGTGLALNVNVGSPMGSLTPGGSSPFQTQTTLGASSPFQPSPSPFQPQINGAPSFQPQQALGLGLSAQNMNPYAGLSTSPMGTNAFAGQPTGSFQSQSSPYMQTNPLQPQPSPQPSPFQQQQQMFQPQMPMQSASSTNPFFQTQSPVAAQPQAFPPSPSPFGQPQMQQPMHATGNPFNNWQGQQQQMGFAGQHWTGM</sequence>
<feature type="region of interest" description="Disordered" evidence="2">
    <location>
        <begin position="399"/>
        <end position="494"/>
    </location>
</feature>
<feature type="compositionally biased region" description="Low complexity" evidence="2">
    <location>
        <begin position="184"/>
        <end position="226"/>
    </location>
</feature>
<feature type="region of interest" description="Disordered" evidence="2">
    <location>
        <begin position="139"/>
        <end position="227"/>
    </location>
</feature>
<dbReference type="STRING" id="1314783.A0A165KJ95"/>
<dbReference type="Gene3D" id="1.10.220.150">
    <property type="entry name" value="Arf GTPase activating protein"/>
    <property type="match status" value="1"/>
</dbReference>
<dbReference type="InterPro" id="IPR037278">
    <property type="entry name" value="ARFGAP/RecO"/>
</dbReference>
<accession>A0A165KJ95</accession>
<dbReference type="GO" id="GO:0008270">
    <property type="term" value="F:zinc ion binding"/>
    <property type="evidence" value="ECO:0007669"/>
    <property type="project" value="UniProtKB-KW"/>
</dbReference>
<dbReference type="InterPro" id="IPR038508">
    <property type="entry name" value="ArfGAP_dom_sf"/>
</dbReference>
<feature type="region of interest" description="Disordered" evidence="2">
    <location>
        <begin position="83"/>
        <end position="110"/>
    </location>
</feature>
<feature type="compositionally biased region" description="Pro residues" evidence="2">
    <location>
        <begin position="166"/>
        <end position="183"/>
    </location>
</feature>
<dbReference type="FunFam" id="1.10.220.150:FF:000026">
    <property type="entry name" value="GTPase activating protein for Arf, putative"/>
    <property type="match status" value="1"/>
</dbReference>
<feature type="compositionally biased region" description="Low complexity" evidence="2">
    <location>
        <begin position="435"/>
        <end position="451"/>
    </location>
</feature>
<reference evidence="4 5" key="1">
    <citation type="journal article" date="2016" name="Mol. Biol. Evol.">
        <title>Comparative Genomics of Early-Diverging Mushroom-Forming Fungi Provides Insights into the Origins of Lignocellulose Decay Capabilities.</title>
        <authorList>
            <person name="Nagy L.G."/>
            <person name="Riley R."/>
            <person name="Tritt A."/>
            <person name="Adam C."/>
            <person name="Daum C."/>
            <person name="Floudas D."/>
            <person name="Sun H."/>
            <person name="Yadav J.S."/>
            <person name="Pangilinan J."/>
            <person name="Larsson K.H."/>
            <person name="Matsuura K."/>
            <person name="Barry K."/>
            <person name="Labutti K."/>
            <person name="Kuo R."/>
            <person name="Ohm R.A."/>
            <person name="Bhattacharya S.S."/>
            <person name="Shirouzu T."/>
            <person name="Yoshinaga Y."/>
            <person name="Martin F.M."/>
            <person name="Grigoriev I.V."/>
            <person name="Hibbett D.S."/>
        </authorList>
    </citation>
    <scope>NUCLEOTIDE SEQUENCE [LARGE SCALE GENOMIC DNA]</scope>
    <source>
        <strain evidence="4 5">L-15889</strain>
    </source>
</reference>
<dbReference type="PRINTS" id="PR00405">
    <property type="entry name" value="REVINTRACTNG"/>
</dbReference>
<evidence type="ECO:0000313" key="5">
    <source>
        <dbReference type="Proteomes" id="UP000076727"/>
    </source>
</evidence>